<evidence type="ECO:0000256" key="4">
    <source>
        <dbReference type="SAM" id="MobiDB-lite"/>
    </source>
</evidence>
<feature type="compositionally biased region" description="Basic and acidic residues" evidence="4">
    <location>
        <begin position="154"/>
        <end position="164"/>
    </location>
</feature>
<evidence type="ECO:0000313" key="5">
    <source>
        <dbReference type="EMBL" id="KAJ5077247.1"/>
    </source>
</evidence>
<name>A0A9Q0REK1_ANAIG</name>
<dbReference type="Pfam" id="PF00071">
    <property type="entry name" value="Ras"/>
    <property type="match status" value="1"/>
</dbReference>
<feature type="repeat" description="ANK" evidence="3">
    <location>
        <begin position="617"/>
        <end position="650"/>
    </location>
</feature>
<evidence type="ECO:0000256" key="2">
    <source>
        <dbReference type="ARBA" id="ARBA00023043"/>
    </source>
</evidence>
<dbReference type="InterPro" id="IPR036770">
    <property type="entry name" value="Ankyrin_rpt-contain_sf"/>
</dbReference>
<dbReference type="GO" id="GO:0005525">
    <property type="term" value="F:GTP binding"/>
    <property type="evidence" value="ECO:0007669"/>
    <property type="project" value="InterPro"/>
</dbReference>
<proteinExistence type="predicted"/>
<dbReference type="GO" id="GO:0003924">
    <property type="term" value="F:GTPase activity"/>
    <property type="evidence" value="ECO:0007669"/>
    <property type="project" value="InterPro"/>
</dbReference>
<dbReference type="Pfam" id="PF12796">
    <property type="entry name" value="Ank_2"/>
    <property type="match status" value="1"/>
</dbReference>
<dbReference type="InterPro" id="IPR027417">
    <property type="entry name" value="P-loop_NTPase"/>
</dbReference>
<dbReference type="AlphaFoldDB" id="A0A9Q0REK1"/>
<protein>
    <submittedName>
        <fullName evidence="5">Ankyrin repeat-containing protein</fullName>
    </submittedName>
</protein>
<dbReference type="InterPro" id="IPR002110">
    <property type="entry name" value="Ankyrin_rpt"/>
</dbReference>
<dbReference type="SUPFAM" id="SSF48403">
    <property type="entry name" value="Ankyrin repeat"/>
    <property type="match status" value="1"/>
</dbReference>
<reference evidence="5" key="1">
    <citation type="submission" date="2022-10" db="EMBL/GenBank/DDBJ databases">
        <title>Novel sulphate-reducing endosymbionts in the free-living metamonad Anaeramoeba.</title>
        <authorList>
            <person name="Jerlstrom-Hultqvist J."/>
            <person name="Cepicka I."/>
            <person name="Gallot-Lavallee L."/>
            <person name="Salas-Leiva D."/>
            <person name="Curtis B.A."/>
            <person name="Zahonova K."/>
            <person name="Pipaliya S."/>
            <person name="Dacks J."/>
            <person name="Roger A.J."/>
        </authorList>
    </citation>
    <scope>NUCLEOTIDE SEQUENCE</scope>
    <source>
        <strain evidence="5">BMAN</strain>
    </source>
</reference>
<keyword evidence="6" id="KW-1185">Reference proteome</keyword>
<dbReference type="InterPro" id="IPR001806">
    <property type="entry name" value="Small_GTPase"/>
</dbReference>
<feature type="compositionally biased region" description="Acidic residues" evidence="4">
    <location>
        <begin position="166"/>
        <end position="177"/>
    </location>
</feature>
<keyword evidence="2 3" id="KW-0040">ANK repeat</keyword>
<dbReference type="SUPFAM" id="SSF52540">
    <property type="entry name" value="P-loop containing nucleoside triphosphate hydrolases"/>
    <property type="match status" value="1"/>
</dbReference>
<gene>
    <name evidence="5" type="ORF">M0811_00567</name>
</gene>
<dbReference type="Gene3D" id="1.25.40.20">
    <property type="entry name" value="Ankyrin repeat-containing domain"/>
    <property type="match status" value="1"/>
</dbReference>
<accession>A0A9Q0REK1</accession>
<dbReference type="EMBL" id="JAPDFW010000059">
    <property type="protein sequence ID" value="KAJ5077247.1"/>
    <property type="molecule type" value="Genomic_DNA"/>
</dbReference>
<dbReference type="SMART" id="SM00174">
    <property type="entry name" value="RHO"/>
    <property type="match status" value="1"/>
</dbReference>
<feature type="repeat" description="ANK" evidence="3">
    <location>
        <begin position="584"/>
        <end position="616"/>
    </location>
</feature>
<dbReference type="Proteomes" id="UP001149090">
    <property type="component" value="Unassembled WGS sequence"/>
</dbReference>
<sequence length="674" mass="79118">MSFFLTNFNISFLIDDKVNQKKIIKGYFAKLLEQEIDSQKEIEFDLFTTRMIFNEQQIYFQMKKNLLSNLSEIFLNENQNENENENQNQNNKNIDQVIILIEDAFVMDKEMEQKIRNYSKDAKIFLIPLMFEKKEKIEENVTNINAYAYNNNNKNDENKKKNNYNDDNDEDDENSYDDFCDSNKEEYSDDDFDENDNNNNNQKVIETSNLYSNFPKDFIILQQTPCDVNDINLIFDSIDQCLSNFYQSKKNEWIKNFDSSMDEIIEKEIQQTQYPYVINSNQEIMNNELVINDIEKDLYSDLLEKSNLNVGKTENKSEAHKIVVISEDINLSNQLFVDLNRLMNKDEKYIPENDGVNLEIHVNNRSLQLTFWNIIQRSFSEYAKKIAYFHTDIFLLCFFLDNKQQFQNIKDKWNEEIISYSPASKKLLVGVYKESENMKIFDSNDDPQKIPIKEYLKLAIEIGASDFITLSLKNQGETLKISTSIYDILSRNFKQNQKNLYQKFIKEMNKTEEKTKLKKKTSTTWEKLLVKNPDWREFLTALENGIEINGYVEETPLHIACSKNYELKFVQLLILAGANVNSRNNFTPLHLTCFSANFELTELLLQNGAEINAQAIVGETPLQIVSTFHQNEKLIDLLLRYGANPSILNNKSSVDLAKEHHFSEKLITKLSQHF</sequence>
<organism evidence="5 6">
    <name type="scientific">Anaeramoeba ignava</name>
    <name type="common">Anaerobic marine amoeba</name>
    <dbReference type="NCBI Taxonomy" id="1746090"/>
    <lineage>
        <taxon>Eukaryota</taxon>
        <taxon>Metamonada</taxon>
        <taxon>Anaeramoebidae</taxon>
        <taxon>Anaeramoeba</taxon>
    </lineage>
</organism>
<comment type="caution">
    <text evidence="5">The sequence shown here is derived from an EMBL/GenBank/DDBJ whole genome shotgun (WGS) entry which is preliminary data.</text>
</comment>
<dbReference type="PROSITE" id="PS50088">
    <property type="entry name" value="ANK_REPEAT"/>
    <property type="match status" value="3"/>
</dbReference>
<feature type="repeat" description="ANK" evidence="3">
    <location>
        <begin position="552"/>
        <end position="585"/>
    </location>
</feature>
<dbReference type="OrthoDB" id="531244at2759"/>
<dbReference type="SMART" id="SM00248">
    <property type="entry name" value="ANK"/>
    <property type="match status" value="3"/>
</dbReference>
<feature type="region of interest" description="Disordered" evidence="4">
    <location>
        <begin position="149"/>
        <end position="177"/>
    </location>
</feature>
<dbReference type="PROSITE" id="PS50297">
    <property type="entry name" value="ANK_REP_REGION"/>
    <property type="match status" value="3"/>
</dbReference>
<dbReference type="GO" id="GO:0005737">
    <property type="term" value="C:cytoplasm"/>
    <property type="evidence" value="ECO:0007669"/>
    <property type="project" value="TreeGrafter"/>
</dbReference>
<evidence type="ECO:0000313" key="6">
    <source>
        <dbReference type="Proteomes" id="UP001149090"/>
    </source>
</evidence>
<keyword evidence="1" id="KW-0677">Repeat</keyword>
<dbReference type="PANTHER" id="PTHR24198">
    <property type="entry name" value="ANKYRIN REPEAT AND PROTEIN KINASE DOMAIN-CONTAINING PROTEIN"/>
    <property type="match status" value="1"/>
</dbReference>
<dbReference type="Gene3D" id="3.40.50.300">
    <property type="entry name" value="P-loop containing nucleotide triphosphate hydrolases"/>
    <property type="match status" value="1"/>
</dbReference>
<evidence type="ECO:0000256" key="3">
    <source>
        <dbReference type="PROSITE-ProRule" id="PRU00023"/>
    </source>
</evidence>
<dbReference type="PANTHER" id="PTHR24198:SF165">
    <property type="entry name" value="ANKYRIN REPEAT-CONTAINING PROTEIN-RELATED"/>
    <property type="match status" value="1"/>
</dbReference>
<evidence type="ECO:0000256" key="1">
    <source>
        <dbReference type="ARBA" id="ARBA00022737"/>
    </source>
</evidence>